<keyword evidence="3" id="KW-1185">Reference proteome</keyword>
<sequence>MDGQLQVMPEDWSRAMAIVAHPDDLEYGAASAIARWTRAGRSVAYVIVTDGEAGIDGLDPIEAGPVRQKEQVASAALVGVDDVAFLGHRDGVVEGGLDLRRDIAREIRRFRPEVLVTATFELTYGMGGGQHILNQADHRTVGVAVLDAARDAGNRWIFSELLDEGYAPWDGVRHVYVMGANEPTHAVDVTDALEPGVASLRAHEAYLRGLGRDFDPETFVRGMTAMAGPALGVPHAVAFAQIQLQGV</sequence>
<dbReference type="Pfam" id="PF02585">
    <property type="entry name" value="PIG-L"/>
    <property type="match status" value="1"/>
</dbReference>
<dbReference type="SUPFAM" id="SSF102588">
    <property type="entry name" value="LmbE-like"/>
    <property type="match status" value="1"/>
</dbReference>
<evidence type="ECO:0000313" key="3">
    <source>
        <dbReference type="Proteomes" id="UP001300763"/>
    </source>
</evidence>
<evidence type="ECO:0000313" key="2">
    <source>
        <dbReference type="EMBL" id="MDD7967751.1"/>
    </source>
</evidence>
<comment type="caution">
    <text evidence="2">The sequence shown here is derived from an EMBL/GenBank/DDBJ whole genome shotgun (WGS) entry which is preliminary data.</text>
</comment>
<dbReference type="RefSeq" id="WP_274202275.1">
    <property type="nucleotide sequence ID" value="NZ_JAQZAO010000009.1"/>
</dbReference>
<organism evidence="2 3">
    <name type="scientific">Actinomycetospora lemnae</name>
    <dbReference type="NCBI Taxonomy" id="3019891"/>
    <lineage>
        <taxon>Bacteria</taxon>
        <taxon>Bacillati</taxon>
        <taxon>Actinomycetota</taxon>
        <taxon>Actinomycetes</taxon>
        <taxon>Pseudonocardiales</taxon>
        <taxon>Pseudonocardiaceae</taxon>
        <taxon>Actinomycetospora</taxon>
    </lineage>
</organism>
<keyword evidence="1" id="KW-0862">Zinc</keyword>
<dbReference type="InterPro" id="IPR024078">
    <property type="entry name" value="LmbE-like_dom_sf"/>
</dbReference>
<dbReference type="Proteomes" id="UP001300763">
    <property type="component" value="Unassembled WGS sequence"/>
</dbReference>
<dbReference type="PANTHER" id="PTHR12993:SF28">
    <property type="entry name" value="LMBE FAMILY PROTEIN"/>
    <property type="match status" value="1"/>
</dbReference>
<accession>A0ABT5SY17</accession>
<dbReference type="InterPro" id="IPR003737">
    <property type="entry name" value="GlcNAc_PI_deacetylase-related"/>
</dbReference>
<dbReference type="PANTHER" id="PTHR12993">
    <property type="entry name" value="N-ACETYLGLUCOSAMINYL-PHOSPHATIDYLINOSITOL DE-N-ACETYLASE-RELATED"/>
    <property type="match status" value="1"/>
</dbReference>
<protein>
    <submittedName>
        <fullName evidence="2">PIG-L family deacetylase</fullName>
    </submittedName>
</protein>
<dbReference type="Gene3D" id="3.40.50.10320">
    <property type="entry name" value="LmbE-like"/>
    <property type="match status" value="1"/>
</dbReference>
<name>A0ABT5SY17_9PSEU</name>
<evidence type="ECO:0000256" key="1">
    <source>
        <dbReference type="ARBA" id="ARBA00022833"/>
    </source>
</evidence>
<reference evidence="2 3" key="1">
    <citation type="submission" date="2023-02" db="EMBL/GenBank/DDBJ databases">
        <title>Genome sequencing required for Actinomycetospora new species description.</title>
        <authorList>
            <person name="Saimee Y."/>
            <person name="Duangmal K."/>
        </authorList>
    </citation>
    <scope>NUCLEOTIDE SEQUENCE [LARGE SCALE GENOMIC DNA]</scope>
    <source>
        <strain evidence="2 3">DW7H6</strain>
    </source>
</reference>
<gene>
    <name evidence="2" type="ORF">PGB27_20620</name>
</gene>
<dbReference type="EMBL" id="JAQZAO010000009">
    <property type="protein sequence ID" value="MDD7967751.1"/>
    <property type="molecule type" value="Genomic_DNA"/>
</dbReference>
<proteinExistence type="predicted"/>